<accession>A0A228IAL4</accession>
<proteinExistence type="predicted"/>
<dbReference type="Proteomes" id="UP000214600">
    <property type="component" value="Unassembled WGS sequence"/>
</dbReference>
<evidence type="ECO:0000313" key="2">
    <source>
        <dbReference type="EMBL" id="OXI39437.1"/>
    </source>
</evidence>
<reference evidence="3" key="1">
    <citation type="submission" date="2017-06" db="EMBL/GenBank/DDBJ databases">
        <authorList>
            <person name="LiPuma J."/>
            <person name="Spilker T."/>
        </authorList>
    </citation>
    <scope>NUCLEOTIDE SEQUENCE [LARGE SCALE GENOMIC DNA]</scope>
    <source>
        <strain evidence="3">AU17325</strain>
    </source>
</reference>
<sequence length="86" mass="9355">MTVAPRDAERKKRLPKEFETMPDEEKLAKLQALFDARDMNARGGLGKWAALAFDSCPAISRDGSLSGARTLSRPANAAHCAARSRP</sequence>
<organism evidence="2 3">
    <name type="scientific">Burkholderia aenigmatica</name>
    <dbReference type="NCBI Taxonomy" id="2015348"/>
    <lineage>
        <taxon>Bacteria</taxon>
        <taxon>Pseudomonadati</taxon>
        <taxon>Pseudomonadota</taxon>
        <taxon>Betaproteobacteria</taxon>
        <taxon>Burkholderiales</taxon>
        <taxon>Burkholderiaceae</taxon>
        <taxon>Burkholderia</taxon>
        <taxon>Burkholderia cepacia complex</taxon>
    </lineage>
</organism>
<evidence type="ECO:0000313" key="3">
    <source>
        <dbReference type="Proteomes" id="UP000214600"/>
    </source>
</evidence>
<protein>
    <submittedName>
        <fullName evidence="2">Uncharacterized protein</fullName>
    </submittedName>
</protein>
<dbReference type="EMBL" id="NKFA01000010">
    <property type="protein sequence ID" value="OXI39437.1"/>
    <property type="molecule type" value="Genomic_DNA"/>
</dbReference>
<comment type="caution">
    <text evidence="2">The sequence shown here is derived from an EMBL/GenBank/DDBJ whole genome shotgun (WGS) entry which is preliminary data.</text>
</comment>
<feature type="region of interest" description="Disordered" evidence="1">
    <location>
        <begin position="66"/>
        <end position="86"/>
    </location>
</feature>
<reference evidence="2 3" key="2">
    <citation type="submission" date="2017-08" db="EMBL/GenBank/DDBJ databases">
        <title>WGS of novel Burkholderia cepaca complex species.</title>
        <authorList>
            <person name="Lipuma J."/>
            <person name="Spilker T."/>
        </authorList>
    </citation>
    <scope>NUCLEOTIDE SEQUENCE [LARGE SCALE GENOMIC DNA]</scope>
    <source>
        <strain evidence="2 3">AU17325</strain>
    </source>
</reference>
<evidence type="ECO:0000256" key="1">
    <source>
        <dbReference type="SAM" id="MobiDB-lite"/>
    </source>
</evidence>
<dbReference type="AlphaFoldDB" id="A0A228IAL4"/>
<name>A0A228IAL4_9BURK</name>
<gene>
    <name evidence="2" type="ORF">CFB84_26435</name>
</gene>